<dbReference type="PANTHER" id="PTHR36050">
    <property type="entry name" value="O-FUCOSYLTRANSFERASE 30"/>
    <property type="match status" value="1"/>
</dbReference>
<evidence type="ECO:0000313" key="2">
    <source>
        <dbReference type="Proteomes" id="UP001153678"/>
    </source>
</evidence>
<dbReference type="Proteomes" id="UP001153678">
    <property type="component" value="Unassembled WGS sequence"/>
</dbReference>
<dbReference type="AlphaFoldDB" id="A0A9W4WU83"/>
<proteinExistence type="predicted"/>
<gene>
    <name evidence="1" type="ORF">FWILDA_LOCUS1342</name>
</gene>
<comment type="caution">
    <text evidence="1">The sequence shown here is derived from an EMBL/GenBank/DDBJ whole genome shotgun (WGS) entry which is preliminary data.</text>
</comment>
<keyword evidence="2" id="KW-1185">Reference proteome</keyword>
<accession>A0A9W4WU83</accession>
<protein>
    <submittedName>
        <fullName evidence="1">1198_t:CDS:1</fullName>
    </submittedName>
</protein>
<reference evidence="1" key="1">
    <citation type="submission" date="2022-08" db="EMBL/GenBank/DDBJ databases">
        <authorList>
            <person name="Kallberg Y."/>
            <person name="Tangrot J."/>
            <person name="Rosling A."/>
        </authorList>
    </citation>
    <scope>NUCLEOTIDE SEQUENCE</scope>
    <source>
        <strain evidence="1">Wild A</strain>
    </source>
</reference>
<dbReference type="PANTHER" id="PTHR36050:SF1">
    <property type="entry name" value="O-FUCOSYLTRANSFERASE 30"/>
    <property type="match status" value="1"/>
</dbReference>
<sequence length="407" mass="47395">MNKLNSSLCNFNNNCDMKVEVAFESSREKFITYLPHSGLHNQRVALENAAFLAWALNRTLILPPLILGARFPFKSFDKLESMLNYVSTTKQENCISVKSQLNITKCETLRDSYTFYRWDQLFDLTFISRNVKIIHRDELISKNLFSNFNISNDEQQIWRTYGNALNNSFYDNRIFGNDASPKTVSNKFSIMELRERDEDLLYFNSLFGSNLIRLEISRNIQFMNEIRESFILSNPTLLGITKRISDELGGRLKYLSAHARIGDGSYKKFNRISIGYLINDIYEYLNEDSNLSNGAECKQNDPTKSSKIFYLASDATSKDIQNLEPIFRMLPCTFMLKDFKDLIIPMDELINERDGLRMTKFLLPILDLMIAANGNHVFTMKKLGQRSTFAIYLQRYHTYLQREFSDN</sequence>
<organism evidence="1 2">
    <name type="scientific">Funneliformis geosporum</name>
    <dbReference type="NCBI Taxonomy" id="1117311"/>
    <lineage>
        <taxon>Eukaryota</taxon>
        <taxon>Fungi</taxon>
        <taxon>Fungi incertae sedis</taxon>
        <taxon>Mucoromycota</taxon>
        <taxon>Glomeromycotina</taxon>
        <taxon>Glomeromycetes</taxon>
        <taxon>Glomerales</taxon>
        <taxon>Glomeraceae</taxon>
        <taxon>Funneliformis</taxon>
    </lineage>
</organism>
<name>A0A9W4WU83_9GLOM</name>
<evidence type="ECO:0000313" key="1">
    <source>
        <dbReference type="EMBL" id="CAI2163987.1"/>
    </source>
</evidence>
<dbReference type="EMBL" id="CAMKVN010000124">
    <property type="protein sequence ID" value="CAI2163987.1"/>
    <property type="molecule type" value="Genomic_DNA"/>
</dbReference>
<dbReference type="OrthoDB" id="1882547at2759"/>